<accession>A0A7R8D5H5</accession>
<protein>
    <submittedName>
        <fullName evidence="1">(salmon louse) hypothetical protein</fullName>
    </submittedName>
</protein>
<dbReference type="EMBL" id="HG994588">
    <property type="protein sequence ID" value="CAF3035830.1"/>
    <property type="molecule type" value="Genomic_DNA"/>
</dbReference>
<evidence type="ECO:0000313" key="1">
    <source>
        <dbReference type="EMBL" id="CAF3035830.1"/>
    </source>
</evidence>
<evidence type="ECO:0000313" key="2">
    <source>
        <dbReference type="Proteomes" id="UP000675881"/>
    </source>
</evidence>
<keyword evidence="2" id="KW-1185">Reference proteome</keyword>
<dbReference type="Proteomes" id="UP000675881">
    <property type="component" value="Chromosome 9"/>
</dbReference>
<reference evidence="1" key="1">
    <citation type="submission" date="2021-02" db="EMBL/GenBank/DDBJ databases">
        <authorList>
            <person name="Bekaert M."/>
        </authorList>
    </citation>
    <scope>NUCLEOTIDE SEQUENCE</scope>
    <source>
        <strain evidence="1">IoA-00</strain>
    </source>
</reference>
<sequence>MRNLDIQGSSVSIRIDAEDQRRQKHQPPPNVSGVVSQILDVDDVKETHVNNWQHKDIQNEENFHSWSLPKPVENLNESHKSLFELFMTDELIAHINKETNTYAAQNGNHTFRIEASPFTTLRPVNTSVTFISPVRKSVFGEFDEKEMWDGGCVARLQVDSSIPLDAKFICFVKEDLNFHERSPSLEDPFLYPAFFGVTYLYLSQEWTIDRVRNRQNDRYLNFGEIDETTRTFSTTNPPVSTFFVGYVASDCESAL</sequence>
<dbReference type="AlphaFoldDB" id="A0A7R8D5H5"/>
<name>A0A7R8D5H5_LEPSM</name>
<organism evidence="1 2">
    <name type="scientific">Lepeophtheirus salmonis</name>
    <name type="common">Salmon louse</name>
    <name type="synonym">Caligus salmonis</name>
    <dbReference type="NCBI Taxonomy" id="72036"/>
    <lineage>
        <taxon>Eukaryota</taxon>
        <taxon>Metazoa</taxon>
        <taxon>Ecdysozoa</taxon>
        <taxon>Arthropoda</taxon>
        <taxon>Crustacea</taxon>
        <taxon>Multicrustacea</taxon>
        <taxon>Hexanauplia</taxon>
        <taxon>Copepoda</taxon>
        <taxon>Siphonostomatoida</taxon>
        <taxon>Caligidae</taxon>
        <taxon>Lepeophtheirus</taxon>
    </lineage>
</organism>
<proteinExistence type="predicted"/>
<gene>
    <name evidence="1" type="ORF">LSAA_14963</name>
</gene>